<dbReference type="EMBL" id="BAAAVT010000003">
    <property type="protein sequence ID" value="GAA3054771.1"/>
    <property type="molecule type" value="Genomic_DNA"/>
</dbReference>
<organism evidence="5 6">
    <name type="scientific">Nesterenkonia aethiopica</name>
    <dbReference type="NCBI Taxonomy" id="269144"/>
    <lineage>
        <taxon>Bacteria</taxon>
        <taxon>Bacillati</taxon>
        <taxon>Actinomycetota</taxon>
        <taxon>Actinomycetes</taxon>
        <taxon>Micrococcales</taxon>
        <taxon>Micrococcaceae</taxon>
        <taxon>Nesterenkonia</taxon>
    </lineage>
</organism>
<evidence type="ECO:0000256" key="4">
    <source>
        <dbReference type="SAM" id="MobiDB-lite"/>
    </source>
</evidence>
<protein>
    <submittedName>
        <fullName evidence="5">Sugar ABC transporter substrate-binding protein</fullName>
    </submittedName>
</protein>
<dbReference type="Pfam" id="PF13416">
    <property type="entry name" value="SBP_bac_8"/>
    <property type="match status" value="1"/>
</dbReference>
<dbReference type="PANTHER" id="PTHR30061">
    <property type="entry name" value="MALTOSE-BINDING PERIPLASMIC PROTEIN"/>
    <property type="match status" value="1"/>
</dbReference>
<evidence type="ECO:0000256" key="3">
    <source>
        <dbReference type="ARBA" id="ARBA00022729"/>
    </source>
</evidence>
<evidence type="ECO:0000313" key="6">
    <source>
        <dbReference type="Proteomes" id="UP001500236"/>
    </source>
</evidence>
<reference evidence="6" key="1">
    <citation type="journal article" date="2019" name="Int. J. Syst. Evol. Microbiol.">
        <title>The Global Catalogue of Microorganisms (GCM) 10K type strain sequencing project: providing services to taxonomists for standard genome sequencing and annotation.</title>
        <authorList>
            <consortium name="The Broad Institute Genomics Platform"/>
            <consortium name="The Broad Institute Genome Sequencing Center for Infectious Disease"/>
            <person name="Wu L."/>
            <person name="Ma J."/>
        </authorList>
    </citation>
    <scope>NUCLEOTIDE SEQUENCE [LARGE SCALE GENOMIC DNA]</scope>
    <source>
        <strain evidence="6">JCM 14309</strain>
    </source>
</reference>
<dbReference type="Gene3D" id="3.40.190.10">
    <property type="entry name" value="Periplasmic binding protein-like II"/>
    <property type="match status" value="2"/>
</dbReference>
<dbReference type="PANTHER" id="PTHR30061:SF50">
    <property type="entry name" value="MALTOSE_MALTODEXTRIN-BINDING PERIPLASMIC PROTEIN"/>
    <property type="match status" value="1"/>
</dbReference>
<keyword evidence="3" id="KW-0732">Signal</keyword>
<sequence>MSRRTHHHAQQGRAGSSRHRGGPRAGLKALGLRSPGLTPSRPASSGLTRRSLLSAGIFAPAAALLSSCGDTGRTPADTLRVMDSYSNDPDYGIIGEALQQAADTVGVKLQRVAVSGQSLIQRVLQQGSSGTLPDILMLDNPDLQQIAATTALRSFDELGIPTAGYHDGVLDAGTYDGQVHGVVPTVNTIALFCRTAMFEDAGLDYPRTWEGLRRCATDLTQGTRYGIAFCGNATYEGTWQFLPFFWSNGGDERHIGTPEAAEALGLLSDLVQEGSASSSVLNWGQADVKDQFVAGRAAMMINGPWQLPELSGLEDLDYEIVELPVRDSAQRSVAPLGGEAWTVPATGDRDKEELAAAVLTEFLSDSSVLSMAEQRFTVPGRPGLTAEFLRRRPEMDTFTDLIPDARARTAQLGEDWPTTATALYTAVQLAVSGQATPAEALHRAEEYV</sequence>
<accession>A0ABP6LU45</accession>
<keyword evidence="2" id="KW-0813">Transport</keyword>
<dbReference type="Proteomes" id="UP001500236">
    <property type="component" value="Unassembled WGS sequence"/>
</dbReference>
<feature type="region of interest" description="Disordered" evidence="4">
    <location>
        <begin position="1"/>
        <end position="46"/>
    </location>
</feature>
<keyword evidence="6" id="KW-1185">Reference proteome</keyword>
<dbReference type="CDD" id="cd13585">
    <property type="entry name" value="PBP2_TMBP_like"/>
    <property type="match status" value="1"/>
</dbReference>
<comment type="caution">
    <text evidence="5">The sequence shown here is derived from an EMBL/GenBank/DDBJ whole genome shotgun (WGS) entry which is preliminary data.</text>
</comment>
<feature type="compositionally biased region" description="Basic residues" evidence="4">
    <location>
        <begin position="1"/>
        <end position="22"/>
    </location>
</feature>
<comment type="similarity">
    <text evidence="1">Belongs to the bacterial solute-binding protein 1 family.</text>
</comment>
<dbReference type="InterPro" id="IPR006059">
    <property type="entry name" value="SBP"/>
</dbReference>
<name>A0ABP6LU45_9MICC</name>
<dbReference type="SUPFAM" id="SSF53850">
    <property type="entry name" value="Periplasmic binding protein-like II"/>
    <property type="match status" value="1"/>
</dbReference>
<gene>
    <name evidence="5" type="ORF">GCM10010529_06040</name>
</gene>
<evidence type="ECO:0000256" key="2">
    <source>
        <dbReference type="ARBA" id="ARBA00022448"/>
    </source>
</evidence>
<dbReference type="RefSeq" id="WP_344685026.1">
    <property type="nucleotide sequence ID" value="NZ_BAAAVT010000003.1"/>
</dbReference>
<proteinExistence type="inferred from homology"/>
<evidence type="ECO:0000313" key="5">
    <source>
        <dbReference type="EMBL" id="GAA3054771.1"/>
    </source>
</evidence>
<evidence type="ECO:0000256" key="1">
    <source>
        <dbReference type="ARBA" id="ARBA00008520"/>
    </source>
</evidence>